<evidence type="ECO:0000256" key="6">
    <source>
        <dbReference type="ARBA" id="ARBA00022833"/>
    </source>
</evidence>
<feature type="domain" description="Peptidase M13 C-terminal" evidence="8">
    <location>
        <begin position="556"/>
        <end position="769"/>
    </location>
</feature>
<dbReference type="GO" id="GO:0046872">
    <property type="term" value="F:metal ion binding"/>
    <property type="evidence" value="ECO:0007669"/>
    <property type="project" value="UniProtKB-KW"/>
</dbReference>
<dbReference type="GO" id="GO:0005886">
    <property type="term" value="C:plasma membrane"/>
    <property type="evidence" value="ECO:0007669"/>
    <property type="project" value="TreeGrafter"/>
</dbReference>
<dbReference type="InterPro" id="IPR024079">
    <property type="entry name" value="MetalloPept_cat_dom_sf"/>
</dbReference>
<evidence type="ECO:0000313" key="10">
    <source>
        <dbReference type="EMBL" id="WFD01762.1"/>
    </source>
</evidence>
<keyword evidence="7" id="KW-0482">Metalloprotease</keyword>
<evidence type="ECO:0000259" key="9">
    <source>
        <dbReference type="Pfam" id="PF05649"/>
    </source>
</evidence>
<accession>A0AAF0DYE2</accession>
<dbReference type="PRINTS" id="PR00786">
    <property type="entry name" value="NEPRILYSIN"/>
</dbReference>
<proteinExistence type="inferred from homology"/>
<dbReference type="PANTHER" id="PTHR11733:SF167">
    <property type="entry name" value="FI17812P1-RELATED"/>
    <property type="match status" value="1"/>
</dbReference>
<feature type="domain" description="Peptidase M13 N-terminal" evidence="9">
    <location>
        <begin position="103"/>
        <end position="495"/>
    </location>
</feature>
<dbReference type="PANTHER" id="PTHR11733">
    <property type="entry name" value="ZINC METALLOPROTEASE FAMILY M13 NEPRILYSIN-RELATED"/>
    <property type="match status" value="1"/>
</dbReference>
<dbReference type="InterPro" id="IPR042089">
    <property type="entry name" value="Peptidase_M13_dom_2"/>
</dbReference>
<dbReference type="PROSITE" id="PS51885">
    <property type="entry name" value="NEPRILYSIN"/>
    <property type="match status" value="1"/>
</dbReference>
<evidence type="ECO:0000256" key="5">
    <source>
        <dbReference type="ARBA" id="ARBA00022801"/>
    </source>
</evidence>
<keyword evidence="3" id="KW-0645">Protease</keyword>
<dbReference type="InterPro" id="IPR008753">
    <property type="entry name" value="Peptidase_M13_N"/>
</dbReference>
<dbReference type="EMBL" id="CP119934">
    <property type="protein sequence ID" value="WFD01762.1"/>
    <property type="molecule type" value="Genomic_DNA"/>
</dbReference>
<dbReference type="Pfam" id="PF01431">
    <property type="entry name" value="Peptidase_M13"/>
    <property type="match status" value="1"/>
</dbReference>
<comment type="cofactor">
    <cofactor evidence="1">
        <name>Zn(2+)</name>
        <dbReference type="ChEBI" id="CHEBI:29105"/>
    </cofactor>
</comment>
<reference evidence="10" key="1">
    <citation type="submission" date="2023-03" db="EMBL/GenBank/DDBJ databases">
        <title>Mating type loci evolution in Malassezia.</title>
        <authorList>
            <person name="Coelho M.A."/>
        </authorList>
    </citation>
    <scope>NUCLEOTIDE SEQUENCE</scope>
    <source>
        <strain evidence="10">CBS 7876</strain>
    </source>
</reference>
<evidence type="ECO:0000256" key="7">
    <source>
        <dbReference type="ARBA" id="ARBA00023049"/>
    </source>
</evidence>
<evidence type="ECO:0000259" key="8">
    <source>
        <dbReference type="Pfam" id="PF01431"/>
    </source>
</evidence>
<organism evidence="10 11">
    <name type="scientific">Malassezia obtusa</name>
    <dbReference type="NCBI Taxonomy" id="76774"/>
    <lineage>
        <taxon>Eukaryota</taxon>
        <taxon>Fungi</taxon>
        <taxon>Dikarya</taxon>
        <taxon>Basidiomycota</taxon>
        <taxon>Ustilaginomycotina</taxon>
        <taxon>Malasseziomycetes</taxon>
        <taxon>Malasseziales</taxon>
        <taxon>Malasseziaceae</taxon>
        <taxon>Malassezia</taxon>
    </lineage>
</organism>
<gene>
    <name evidence="10" type="ORF">MOBT1_000438</name>
</gene>
<comment type="similarity">
    <text evidence="2">Belongs to the peptidase M13 family.</text>
</comment>
<dbReference type="CDD" id="cd08662">
    <property type="entry name" value="M13"/>
    <property type="match status" value="1"/>
</dbReference>
<dbReference type="InterPro" id="IPR000718">
    <property type="entry name" value="Peptidase_M13"/>
</dbReference>
<evidence type="ECO:0000256" key="1">
    <source>
        <dbReference type="ARBA" id="ARBA00001947"/>
    </source>
</evidence>
<protein>
    <submittedName>
        <fullName evidence="10">Endothelin-converting enzyme 1</fullName>
        <ecNumber evidence="10">3.4.24.71</ecNumber>
    </submittedName>
</protein>
<sequence length="774" mass="83881">MSAAHETEPLLDAEHGVRDAGPGRMRRFARAFHDTVLKPLGRPNVYRPVFLALAILNVLALVRFFVRARPAPPTHLLDRVCDTPGCVHAAHGLLHAMNRSADPCDDFYEFATGGWRASHPIPGDQGLFGVGQFVQASNNEVLRGVLEHAAPASHADRETLAKLRTFYGACMDTDAQDAAGPAPLLDEVHALYRKLHTSSDAPLTHALVWLHRRGVPALFASAVDGDAGRAPLAATPQLAPDGLGLPDATYYDDEALRARYRGLIAQAVVEVVRGARPDAPRVFDAHADAIADAVLGFERALAQITPSAVELSDPVGTYHLLSRTDLAKLAPALDWPAYLASMSTSGVAPHKAVVASPTYLAQLSVLLAQTPAPTVHAYLYWTVVRAHGALLGARVPLGEPARRLGRLVSGVADDAAEDRATTCLEALTASLGYASGRFFAAAAFRAESKTQVEDLLATIRDAFVHKLPRLAWLDAPTRAAARRKAEAITIKVGYPTDPDATSAAAVRDYYRALNVSRAHFANMVAAQRFAVRTAWSRIGGALNTGALGDLMPSEVNAEYIPQQNEIVIPAGLLQPPYFDARWPMYLQYGALGTTAGHELSHAFDPAGRRYDEAGFLRDWWTPRTARAFEARQQCVEAQYGNATVVGPHGETYALQSNFTIGEDVADGGGLAQSHAAWHARLAEGTLDVHGRNQRLPGLTEFTQEQLFFLAYGAAWARNLRAAEAVRRLRTDPHSPTQYRVNLPLANFPPFARAFGCRPGRDAMARRADERCEIW</sequence>
<dbReference type="GO" id="GO:0004222">
    <property type="term" value="F:metalloendopeptidase activity"/>
    <property type="evidence" value="ECO:0007669"/>
    <property type="project" value="UniProtKB-EC"/>
</dbReference>
<dbReference type="SUPFAM" id="SSF55486">
    <property type="entry name" value="Metalloproteases ('zincins'), catalytic domain"/>
    <property type="match status" value="1"/>
</dbReference>
<dbReference type="Gene3D" id="1.10.1380.10">
    <property type="entry name" value="Neutral endopeptidase , domain2"/>
    <property type="match status" value="1"/>
</dbReference>
<dbReference type="GO" id="GO:0016485">
    <property type="term" value="P:protein processing"/>
    <property type="evidence" value="ECO:0007669"/>
    <property type="project" value="TreeGrafter"/>
</dbReference>
<evidence type="ECO:0000256" key="4">
    <source>
        <dbReference type="ARBA" id="ARBA00022723"/>
    </source>
</evidence>
<keyword evidence="4" id="KW-0479">Metal-binding</keyword>
<dbReference type="Pfam" id="PF05649">
    <property type="entry name" value="Peptidase_M13_N"/>
    <property type="match status" value="1"/>
</dbReference>
<keyword evidence="11" id="KW-1185">Reference proteome</keyword>
<dbReference type="InterPro" id="IPR018497">
    <property type="entry name" value="Peptidase_M13_C"/>
</dbReference>
<keyword evidence="6" id="KW-0862">Zinc</keyword>
<evidence type="ECO:0000256" key="2">
    <source>
        <dbReference type="ARBA" id="ARBA00007357"/>
    </source>
</evidence>
<dbReference type="EC" id="3.4.24.71" evidence="10"/>
<evidence type="ECO:0000256" key="3">
    <source>
        <dbReference type="ARBA" id="ARBA00022670"/>
    </source>
</evidence>
<keyword evidence="5 10" id="KW-0378">Hydrolase</keyword>
<name>A0AAF0DYE2_9BASI</name>
<dbReference type="Gene3D" id="3.40.390.10">
    <property type="entry name" value="Collagenase (Catalytic Domain)"/>
    <property type="match status" value="1"/>
</dbReference>
<dbReference type="AlphaFoldDB" id="A0AAF0DYE2"/>
<evidence type="ECO:0000313" key="11">
    <source>
        <dbReference type="Proteomes" id="UP001214603"/>
    </source>
</evidence>
<dbReference type="Proteomes" id="UP001214603">
    <property type="component" value="Chromosome 1"/>
</dbReference>